<dbReference type="RefSeq" id="WP_189384061.1">
    <property type="nucleotide sequence ID" value="NZ_BAABFY010000007.1"/>
</dbReference>
<feature type="transmembrane region" description="Helical" evidence="14">
    <location>
        <begin position="119"/>
        <end position="137"/>
    </location>
</feature>
<evidence type="ECO:0000256" key="10">
    <source>
        <dbReference type="ARBA" id="ARBA00023002"/>
    </source>
</evidence>
<evidence type="ECO:0000256" key="13">
    <source>
        <dbReference type="ARBA" id="ARBA00048390"/>
    </source>
</evidence>
<accession>A0A918MWT7</accession>
<dbReference type="Pfam" id="PF03653">
    <property type="entry name" value="UPF0093"/>
    <property type="match status" value="1"/>
</dbReference>
<keyword evidence="11 14" id="KW-0408">Iron</keyword>
<dbReference type="Proteomes" id="UP000608345">
    <property type="component" value="Unassembled WGS sequence"/>
</dbReference>
<gene>
    <name evidence="16" type="ORF">GCM10011450_06860</name>
</gene>
<comment type="caution">
    <text evidence="16">The sequence shown here is derived from an EMBL/GenBank/DDBJ whole genome shotgun (WGS) entry which is preliminary data.</text>
</comment>
<dbReference type="GO" id="GO:0006782">
    <property type="term" value="P:protoporphyrinogen IX biosynthetic process"/>
    <property type="evidence" value="ECO:0007669"/>
    <property type="project" value="UniProtKB-UniRule"/>
</dbReference>
<evidence type="ECO:0000256" key="14">
    <source>
        <dbReference type="HAMAP-Rule" id="MF_02239"/>
    </source>
</evidence>
<evidence type="ECO:0000256" key="6">
    <source>
        <dbReference type="ARBA" id="ARBA00022617"/>
    </source>
</evidence>
<evidence type="ECO:0000313" key="17">
    <source>
        <dbReference type="Proteomes" id="UP000608345"/>
    </source>
</evidence>
<dbReference type="EMBL" id="BMYS01000003">
    <property type="protein sequence ID" value="GGW79698.1"/>
    <property type="molecule type" value="Genomic_DNA"/>
</dbReference>
<dbReference type="PANTHER" id="PTHR40255:SF1">
    <property type="entry name" value="PROTOPORPHYRINOGEN IX OXIDASE"/>
    <property type="match status" value="1"/>
</dbReference>
<evidence type="ECO:0000256" key="9">
    <source>
        <dbReference type="ARBA" id="ARBA00022989"/>
    </source>
</evidence>
<dbReference type="AlphaFoldDB" id="A0A918MWT7"/>
<comment type="cofactor">
    <cofactor evidence="14 15">
        <name>heme b</name>
        <dbReference type="ChEBI" id="CHEBI:60344"/>
    </cofactor>
    <text evidence="14 15">Binds 1 heme b (iron(II)-protoporphyrin IX) group per subunit.</text>
</comment>
<keyword evidence="5 14" id="KW-1003">Cell membrane</keyword>
<reference evidence="16" key="1">
    <citation type="journal article" date="2014" name="Int. J. Syst. Evol. Microbiol.">
        <title>Complete genome sequence of Corynebacterium casei LMG S-19264T (=DSM 44701T), isolated from a smear-ripened cheese.</title>
        <authorList>
            <consortium name="US DOE Joint Genome Institute (JGI-PGF)"/>
            <person name="Walter F."/>
            <person name="Albersmeier A."/>
            <person name="Kalinowski J."/>
            <person name="Ruckert C."/>
        </authorList>
    </citation>
    <scope>NUCLEOTIDE SEQUENCE</scope>
    <source>
        <strain evidence="16">KCTC 23732</strain>
    </source>
</reference>
<comment type="catalytic activity">
    <reaction evidence="13 14 15">
        <text>protoporphyrinogen IX + 3 A = protoporphyrin IX + 3 AH2</text>
        <dbReference type="Rhea" id="RHEA:62000"/>
        <dbReference type="ChEBI" id="CHEBI:13193"/>
        <dbReference type="ChEBI" id="CHEBI:17499"/>
        <dbReference type="ChEBI" id="CHEBI:57306"/>
        <dbReference type="ChEBI" id="CHEBI:57307"/>
    </reaction>
</comment>
<evidence type="ECO:0000256" key="2">
    <source>
        <dbReference type="ARBA" id="ARBA00005073"/>
    </source>
</evidence>
<proteinExistence type="inferred from homology"/>
<keyword evidence="10 14" id="KW-0560">Oxidoreductase</keyword>
<evidence type="ECO:0000256" key="1">
    <source>
        <dbReference type="ARBA" id="ARBA00004651"/>
    </source>
</evidence>
<feature type="transmembrane region" description="Helical" evidence="14">
    <location>
        <begin position="6"/>
        <end position="24"/>
    </location>
</feature>
<comment type="pathway">
    <text evidence="2 14 15">Porphyrin-containing compound metabolism; protoporphyrin-IX biosynthesis; protoporphyrin-IX from protoporphyrinogen-IX: step 1/1.</text>
</comment>
<evidence type="ECO:0000256" key="8">
    <source>
        <dbReference type="ARBA" id="ARBA00022723"/>
    </source>
</evidence>
<feature type="transmembrane region" description="Helical" evidence="14">
    <location>
        <begin position="57"/>
        <end position="74"/>
    </location>
</feature>
<keyword evidence="8 14" id="KW-0479">Metal-binding</keyword>
<evidence type="ECO:0000256" key="15">
    <source>
        <dbReference type="PIRNR" id="PIRNR004638"/>
    </source>
</evidence>
<protein>
    <recommendedName>
        <fullName evidence="4 14">Protoporphyrinogen IX oxidase</fullName>
        <shortName evidence="14">PPO</shortName>
        <ecNumber evidence="14 15">1.3.99.-</ecNumber>
    </recommendedName>
</protein>
<feature type="binding site" description="axial binding residue" evidence="14">
    <location>
        <position position="84"/>
    </location>
    <ligand>
        <name>heme</name>
        <dbReference type="ChEBI" id="CHEBI:30413"/>
    </ligand>
    <ligandPart>
        <name>Fe</name>
        <dbReference type="ChEBI" id="CHEBI:18248"/>
    </ligandPart>
</feature>
<name>A0A918MWT7_9BURK</name>
<dbReference type="PIRSF" id="PIRSF004638">
    <property type="entry name" value="UCP004638"/>
    <property type="match status" value="1"/>
</dbReference>
<keyword evidence="6 14" id="KW-0349">Heme</keyword>
<evidence type="ECO:0000256" key="5">
    <source>
        <dbReference type="ARBA" id="ARBA00022475"/>
    </source>
</evidence>
<sequence>MLYLWIKTLHIVFVTSWFAGLFYLPRIYVNMAQTPNPDAYQAMLGMAARLLRFTNKLAIPAIIFGLWMMIQFKIGLTDGWMHAKLLLVAGVLGYHYTCARIYRQFEQNKNTRSHVYYRWFNEIPVFLLLFIVALVIIKPF</sequence>
<comment type="similarity">
    <text evidence="3 14 15">Belongs to the HemJ family.</text>
</comment>
<evidence type="ECO:0000256" key="4">
    <source>
        <dbReference type="ARBA" id="ARBA00017504"/>
    </source>
</evidence>
<comment type="subunit">
    <text evidence="14">Homodimer.</text>
</comment>
<feature type="binding site" description="axial binding residue" evidence="14">
    <location>
        <position position="10"/>
    </location>
    <ligand>
        <name>heme</name>
        <dbReference type="ChEBI" id="CHEBI:30413"/>
    </ligand>
    <ligandPart>
        <name>Fe</name>
        <dbReference type="ChEBI" id="CHEBI:18248"/>
    </ligandPart>
</feature>
<organism evidence="16 17">
    <name type="scientific">Advenella faeciporci</name>
    <dbReference type="NCBI Taxonomy" id="797535"/>
    <lineage>
        <taxon>Bacteria</taxon>
        <taxon>Pseudomonadati</taxon>
        <taxon>Pseudomonadota</taxon>
        <taxon>Betaproteobacteria</taxon>
        <taxon>Burkholderiales</taxon>
        <taxon>Alcaligenaceae</taxon>
    </lineage>
</organism>
<dbReference type="GO" id="GO:0005886">
    <property type="term" value="C:plasma membrane"/>
    <property type="evidence" value="ECO:0007669"/>
    <property type="project" value="UniProtKB-SubCell"/>
</dbReference>
<evidence type="ECO:0000256" key="7">
    <source>
        <dbReference type="ARBA" id="ARBA00022692"/>
    </source>
</evidence>
<evidence type="ECO:0000256" key="3">
    <source>
        <dbReference type="ARBA" id="ARBA00006501"/>
    </source>
</evidence>
<dbReference type="PANTHER" id="PTHR40255">
    <property type="entry name" value="UPF0093 MEMBRANE PROTEIN SLR1790"/>
    <property type="match status" value="1"/>
</dbReference>
<keyword evidence="9 14" id="KW-1133">Transmembrane helix</keyword>
<keyword evidence="12 14" id="KW-0472">Membrane</keyword>
<dbReference type="HAMAP" id="MF_02239">
    <property type="entry name" value="HemJ"/>
    <property type="match status" value="1"/>
</dbReference>
<reference evidence="16" key="2">
    <citation type="submission" date="2020-09" db="EMBL/GenBank/DDBJ databases">
        <authorList>
            <person name="Sun Q."/>
            <person name="Kim S."/>
        </authorList>
    </citation>
    <scope>NUCLEOTIDE SEQUENCE</scope>
    <source>
        <strain evidence="16">KCTC 23732</strain>
    </source>
</reference>
<keyword evidence="17" id="KW-1185">Reference proteome</keyword>
<dbReference type="GO" id="GO:0070818">
    <property type="term" value="F:protoporphyrinogen oxidase activity"/>
    <property type="evidence" value="ECO:0007669"/>
    <property type="project" value="UniProtKB-UniRule"/>
</dbReference>
<dbReference type="InterPro" id="IPR005265">
    <property type="entry name" value="HemJ-like"/>
</dbReference>
<evidence type="ECO:0000256" key="11">
    <source>
        <dbReference type="ARBA" id="ARBA00023004"/>
    </source>
</evidence>
<comment type="subcellular location">
    <subcellularLocation>
        <location evidence="1 14">Cell membrane</location>
        <topology evidence="1 14">Multi-pass membrane protein</topology>
    </subcellularLocation>
</comment>
<feature type="transmembrane region" description="Helical" evidence="14">
    <location>
        <begin position="80"/>
        <end position="98"/>
    </location>
</feature>
<comment type="function">
    <text evidence="14 15">Catalyzes the oxidation of protoporphyrinogen IX to protoporphyrin IX.</text>
</comment>
<dbReference type="EC" id="1.3.99.-" evidence="14 15"/>
<keyword evidence="7 14" id="KW-0812">Transmembrane</keyword>
<evidence type="ECO:0000256" key="12">
    <source>
        <dbReference type="ARBA" id="ARBA00023136"/>
    </source>
</evidence>
<evidence type="ECO:0000313" key="16">
    <source>
        <dbReference type="EMBL" id="GGW79698.1"/>
    </source>
</evidence>
<dbReference type="GO" id="GO:0046872">
    <property type="term" value="F:metal ion binding"/>
    <property type="evidence" value="ECO:0007669"/>
    <property type="project" value="UniProtKB-UniRule"/>
</dbReference>